<name>A0A8J7WNN9_9ACTN</name>
<accession>A0A8J7WNN9</accession>
<gene>
    <name evidence="1" type="ORF">KGA66_10420</name>
</gene>
<comment type="caution">
    <text evidence="1">The sequence shown here is derived from an EMBL/GenBank/DDBJ whole genome shotgun (WGS) entry which is preliminary data.</text>
</comment>
<dbReference type="Proteomes" id="UP000677913">
    <property type="component" value="Unassembled WGS sequence"/>
</dbReference>
<proteinExistence type="predicted"/>
<dbReference type="InterPro" id="IPR054383">
    <property type="entry name" value="PspAB-like"/>
</dbReference>
<dbReference type="EMBL" id="JAGSXH010000027">
    <property type="protein sequence ID" value="MBS2963462.1"/>
    <property type="molecule type" value="Genomic_DNA"/>
</dbReference>
<evidence type="ECO:0000313" key="1">
    <source>
        <dbReference type="EMBL" id="MBS2963462.1"/>
    </source>
</evidence>
<dbReference type="Pfam" id="PF22742">
    <property type="entry name" value="PspAB"/>
    <property type="match status" value="1"/>
</dbReference>
<sequence>MGFLDTLLGRTKPVQPNLDHLFAVPNAALTLEVSLGFKPTGYGAVCYRKAEGGAFAQVEADVEQLIEGFDGPKVEVSKDKYGYTWLLVHREPEQISDLVTDVHAVNSSLQDNGFGPYLLCTLLSFEDPQGRRLGLVYLYKKGTFYPFAPQGEPHRDNALELQVKTEIGADLPLEKDLARWFPVWGAPGL</sequence>
<keyword evidence="2" id="KW-1185">Reference proteome</keyword>
<organism evidence="1 2">
    <name type="scientific">Actinocrinis puniceicyclus</name>
    <dbReference type="NCBI Taxonomy" id="977794"/>
    <lineage>
        <taxon>Bacteria</taxon>
        <taxon>Bacillati</taxon>
        <taxon>Actinomycetota</taxon>
        <taxon>Actinomycetes</taxon>
        <taxon>Catenulisporales</taxon>
        <taxon>Actinospicaceae</taxon>
        <taxon>Actinocrinis</taxon>
    </lineage>
</organism>
<evidence type="ECO:0000313" key="2">
    <source>
        <dbReference type="Proteomes" id="UP000677913"/>
    </source>
</evidence>
<reference evidence="1" key="1">
    <citation type="submission" date="2021-04" db="EMBL/GenBank/DDBJ databases">
        <title>Genome based classification of Actinospica acidithermotolerans sp. nov., an actinobacterium isolated from an Indonesian hot spring.</title>
        <authorList>
            <person name="Kusuma A.B."/>
            <person name="Putra K.E."/>
            <person name="Nafisah S."/>
            <person name="Loh J."/>
            <person name="Nouioui I."/>
            <person name="Goodfellow M."/>
        </authorList>
    </citation>
    <scope>NUCLEOTIDE SEQUENCE</scope>
    <source>
        <strain evidence="1">DSM 45618</strain>
    </source>
</reference>
<dbReference type="AlphaFoldDB" id="A0A8J7WNN9"/>
<protein>
    <submittedName>
        <fullName evidence="1">Uncharacterized protein</fullName>
    </submittedName>
</protein>
<dbReference type="RefSeq" id="WP_211467195.1">
    <property type="nucleotide sequence ID" value="NZ_JAGSXH010000027.1"/>
</dbReference>